<dbReference type="GO" id="GO:0007605">
    <property type="term" value="P:sensory perception of sound"/>
    <property type="evidence" value="ECO:0007669"/>
    <property type="project" value="EnsemblMetazoa"/>
</dbReference>
<name>A0A0R1DUS8_DROYA</name>
<keyword evidence="4" id="KW-0493">Microtubule</keyword>
<dbReference type="InterPro" id="IPR035699">
    <property type="entry name" value="AAA_6"/>
</dbReference>
<dbReference type="GO" id="GO:0031223">
    <property type="term" value="P:auditory behavior"/>
    <property type="evidence" value="ECO:0007669"/>
    <property type="project" value="EnsemblMetazoa"/>
</dbReference>
<organism evidence="15 16">
    <name type="scientific">Drosophila yakuba</name>
    <name type="common">Fruit fly</name>
    <dbReference type="NCBI Taxonomy" id="7245"/>
    <lineage>
        <taxon>Eukaryota</taxon>
        <taxon>Metazoa</taxon>
        <taxon>Ecdysozoa</taxon>
        <taxon>Arthropoda</taxon>
        <taxon>Hexapoda</taxon>
        <taxon>Insecta</taxon>
        <taxon>Pterygota</taxon>
        <taxon>Neoptera</taxon>
        <taxon>Endopterygota</taxon>
        <taxon>Diptera</taxon>
        <taxon>Brachycera</taxon>
        <taxon>Muscomorpha</taxon>
        <taxon>Ephydroidea</taxon>
        <taxon>Drosophilidae</taxon>
        <taxon>Drosophila</taxon>
        <taxon>Sophophora</taxon>
    </lineage>
</organism>
<dbReference type="EMBL" id="CM000158">
    <property type="protein sequence ID" value="KRJ98960.1"/>
    <property type="molecule type" value="Genomic_DNA"/>
</dbReference>
<dbReference type="Pfam" id="PF08393">
    <property type="entry name" value="DHC_N2"/>
    <property type="match status" value="1"/>
</dbReference>
<evidence type="ECO:0000256" key="8">
    <source>
        <dbReference type="ARBA" id="ARBA00023054"/>
    </source>
</evidence>
<keyword evidence="8 11" id="KW-0175">Coiled coil</keyword>
<keyword evidence="16" id="KW-1185">Reference proteome</keyword>
<keyword evidence="6" id="KW-0547">Nucleotide-binding</keyword>
<keyword evidence="7" id="KW-0067">ATP-binding</keyword>
<sequence>MTDLLDIIGKRLLEVCLTQLLAEDVWSLNSSHVDNLMSQSIDTVDAWIQLCDSLTRLFWPNYVKHPWLGDSHVPKRGQLFKERLSEIRGIKQLYKQIATLLEDTELQEMFQEQAPFTEFNIFDTSSLGQNKWHKALQHFEQVLQPIDERIAAALKGQLHNHLSNPRQVIFIFSKYETLIQRPAVLELLTIEREQFLQSLHILLQDLRKAMVDSNMEPDTGHLSVICNECRWLKVVQHQIQEIEKVSHLISGREGFDKINKAVQEIKEETESLLRTNFEIWSGQCSTAVKSGELRLRDDQAVVKFEKEGRQLMRVTFNPKLVTFCQDVREFENLGYNVPLELRSAATHAAKYMCYARRLQQIATFHNTIGDRMIPCQRPIMLKNALELQRLVQSETVAWQDESSVQRYVDILQAAVSKLSSDNTLLVGYHEQAKRSVLKLMSTDLLTQNQIWKDELRHLRELVATLERQGYTHLDAFKLHWDHQLYKVLEYQYILGLLDMNNKLPDIHVNLVLRHRELVFSPPEEEIRELYFSQLRRFIERPCNFHGLSEHSQELFKSMVTVNRHHFGPLYQRAAELFDKLEDFKTIWLPWIALGCVDVDQLCGIHLNEAGDWDRNFRSCKHFSQQLAKLQQAEESIDCIVINVLPLRSDIGYISRRYWESLANSLRTAILTDVSLIQEFLQSALQFLQNVPMDEGSISQSGMKYEKIMSELPQIEKTLDAVRAKDACLAGWCKERVTALSGILLQWEQLQPLLENHAVILQRQVDMIKNQAETQLQNLKNEAEKFLLRWESTISELEANEHSTLDVFKERRLHWQQLQEKKTHLLEECSKFNMEFPSEMLIPFSEIEEQMEQQSKQWQVYDSFLTELQPILQEDWAIYRRRPYVLNEFIGKWEGSVHASIDLPSKRIRHQVEQLQLALPILQQLQSDSLSERHWARIFQLLNHKESKPLHSILLQDILQDFEALQSAAQEIISIVRQASSEQIVRQALIELDQWSVTAQLKLITRTDASGQSVSLIKDYQEVLNKIGDNQSLLQSAKNSAAFESFSDQAELWESRLNTLDSLLSSLNHSQRRWVYLEPVFGSGTLQQEQALFKRIDKDFRFVMREIEMDPRVTSLTKINNITTIVNALETQLARCQQNLMSYITDKRNSFPRFYFLGDDDLLELLGQASKDAEVIQRHIRKLFPGCHRLSIRQVDPNPATSSDVNQYSITSVHSAEGDELKLSQPVEMKGDIESWLNQLVTVVQDTLRDQIYECYTSTTGGSDNLDEKILKKYASQVLATARALHFTRQAEQAIGGMSLGKLKQQLKDEITHLAALKNKSENGTLISLKLRALLLDLVHYSGVTEQLQKHNVVHTSDWHWLCQLRYYLGKMGGTSGEVNANRQVCVHMVYAEFEYAYEFLGQASKLVHTRLTHRCYLILTQAMHMGLGGNPFGPAGTGKTECVKALGAMLGRLVLVFNCDENVDTESMSLILTGLARCGAWGCFDEFNRLQEATLSSISMLIQPIQSALKERANSVQIGERQIQLNQHCGIFVTLNPAGAEYGGRQKLPGNIQALFRPIVMQQPEPGEIARVMLFVEGFSEASAIASRIVELFELSGKMLSAQRHYDWGLRELKTVLMVCGEGLRAKLASEDNNQDSANLEMSVVVRCLRSSTMSKLAPHDVTRFEMLLRNVFPEIGSSPAPETQLHQSLSAAFAQLGLCRSERQIEKALQLHEQLQKRMGVVLVGPPGCGKSTIMAILKQALSGTQLKVHTISPKSMSRIQLLGRLDADTRQWQDGVLTHTAVAVNQEPSQVHSWIVCDGSIDPEWIEALNSVLDDNK</sequence>
<evidence type="ECO:0000256" key="1">
    <source>
        <dbReference type="ARBA" id="ARBA00004245"/>
    </source>
</evidence>
<dbReference type="SUPFAM" id="SSF52540">
    <property type="entry name" value="P-loop containing nucleoside triphosphate hydrolases"/>
    <property type="match status" value="2"/>
</dbReference>
<evidence type="ECO:0000313" key="15">
    <source>
        <dbReference type="EMBL" id="KRJ98960.1"/>
    </source>
</evidence>
<dbReference type="GO" id="GO:0045505">
    <property type="term" value="F:dynein intermediate chain binding"/>
    <property type="evidence" value="ECO:0007669"/>
    <property type="project" value="InterPro"/>
</dbReference>
<dbReference type="GO" id="GO:0008569">
    <property type="term" value="F:minus-end-directed microtubule motor activity"/>
    <property type="evidence" value="ECO:0007669"/>
    <property type="project" value="UniProtKB-ARBA"/>
</dbReference>
<dbReference type="FunFam" id="3.40.50.300:FF:000996">
    <property type="entry name" value="Cytoplasmic dynein heavy chain"/>
    <property type="match status" value="1"/>
</dbReference>
<dbReference type="GO" id="GO:0005930">
    <property type="term" value="C:axoneme"/>
    <property type="evidence" value="ECO:0007669"/>
    <property type="project" value="EnsemblMetazoa"/>
</dbReference>
<dbReference type="GO" id="GO:0035721">
    <property type="term" value="P:intraciliary retrograde transport"/>
    <property type="evidence" value="ECO:0007669"/>
    <property type="project" value="EnsemblMetazoa"/>
</dbReference>
<evidence type="ECO:0000259" key="13">
    <source>
        <dbReference type="Pfam" id="PF08393"/>
    </source>
</evidence>
<dbReference type="Gene3D" id="1.20.140.100">
    <property type="entry name" value="Dynein heavy chain, N-terminal domain 2"/>
    <property type="match status" value="1"/>
</dbReference>
<dbReference type="GO" id="GO:0030473">
    <property type="term" value="P:nuclear migration along microtubule"/>
    <property type="evidence" value="ECO:0007669"/>
    <property type="project" value="UniProtKB-ARBA"/>
</dbReference>
<dbReference type="GO" id="GO:0000235">
    <property type="term" value="C:astral microtubule"/>
    <property type="evidence" value="ECO:0007669"/>
    <property type="project" value="UniProtKB-ARBA"/>
</dbReference>
<evidence type="ECO:0000256" key="2">
    <source>
        <dbReference type="ARBA" id="ARBA00022197"/>
    </source>
</evidence>
<dbReference type="PANTHER" id="PTHR45703">
    <property type="entry name" value="DYNEIN HEAVY CHAIN"/>
    <property type="match status" value="1"/>
</dbReference>
<dbReference type="InterPro" id="IPR042228">
    <property type="entry name" value="Dynein_linker_3"/>
</dbReference>
<dbReference type="GO" id="GO:0045433">
    <property type="term" value="P:male courtship behavior, veined wing generated song production"/>
    <property type="evidence" value="ECO:0007669"/>
    <property type="project" value="EnsemblMetazoa"/>
</dbReference>
<dbReference type="FunFam" id="3.20.180.20:FF:000018">
    <property type="entry name" value="Dynein heavy chain, cytosolic, putative"/>
    <property type="match status" value="1"/>
</dbReference>
<feature type="domain" description="Dynein heavy chain linker" evidence="13">
    <location>
        <begin position="844"/>
        <end position="1254"/>
    </location>
</feature>
<dbReference type="InterPro" id="IPR013602">
    <property type="entry name" value="Dynein_heavy_linker"/>
</dbReference>
<evidence type="ECO:0000259" key="14">
    <source>
        <dbReference type="Pfam" id="PF12774"/>
    </source>
</evidence>
<protein>
    <recommendedName>
        <fullName evidence="2">Dynein heavy chain, cytoplasmic</fullName>
    </recommendedName>
</protein>
<dbReference type="GO" id="GO:0007628">
    <property type="term" value="P:adult walking behavior"/>
    <property type="evidence" value="ECO:0007669"/>
    <property type="project" value="EnsemblMetazoa"/>
</dbReference>
<dbReference type="InterPro" id="IPR043157">
    <property type="entry name" value="Dynein_AAA1S"/>
</dbReference>
<evidence type="ECO:0000256" key="4">
    <source>
        <dbReference type="ARBA" id="ARBA00022701"/>
    </source>
</evidence>
<gene>
    <name evidence="15" type="primary">Dyak\GE13115</name>
    <name evidence="15" type="synonym">dyak_GLEANR_13354</name>
    <name evidence="15" type="synonym">GE13115</name>
    <name evidence="15" type="ORF">Dyak_GE13115</name>
</gene>
<keyword evidence="5" id="KW-0677">Repeat</keyword>
<feature type="coiled-coil region" evidence="11">
    <location>
        <begin position="761"/>
        <end position="799"/>
    </location>
</feature>
<feature type="domain" description="Dynein heavy chain tail" evidence="12">
    <location>
        <begin position="1"/>
        <end position="401"/>
    </location>
</feature>
<dbReference type="Gene3D" id="1.20.58.1120">
    <property type="match status" value="1"/>
</dbReference>
<dbReference type="PANTHER" id="PTHR45703:SF22">
    <property type="entry name" value="DYNEIN CYTOPLASMIC 2 HEAVY CHAIN 1"/>
    <property type="match status" value="1"/>
</dbReference>
<reference evidence="15 16" key="1">
    <citation type="journal article" date="2007" name="Nature">
        <title>Evolution of genes and genomes on the Drosophila phylogeny.</title>
        <authorList>
            <consortium name="Drosophila 12 Genomes Consortium"/>
            <person name="Clark A.G."/>
            <person name="Eisen M.B."/>
            <person name="Smith D.R."/>
            <person name="Bergman C.M."/>
            <person name="Oliver B."/>
            <person name="Markow T.A."/>
            <person name="Kaufman T.C."/>
            <person name="Kellis M."/>
            <person name="Gelbart W."/>
            <person name="Iyer V.N."/>
            <person name="Pollard D.A."/>
            <person name="Sackton T.B."/>
            <person name="Larracuente A.M."/>
            <person name="Singh N.D."/>
            <person name="Abad J.P."/>
            <person name="Abt D.N."/>
            <person name="Adryan B."/>
            <person name="Aguade M."/>
            <person name="Akashi H."/>
            <person name="Anderson W.W."/>
            <person name="Aquadro C.F."/>
            <person name="Ardell D.H."/>
            <person name="Arguello R."/>
            <person name="Artieri C.G."/>
            <person name="Barbash D.A."/>
            <person name="Barker D."/>
            <person name="Barsanti P."/>
            <person name="Batterham P."/>
            <person name="Batzoglou S."/>
            <person name="Begun D."/>
            <person name="Bhutkar A."/>
            <person name="Blanco E."/>
            <person name="Bosak S.A."/>
            <person name="Bradley R.K."/>
            <person name="Brand A.D."/>
            <person name="Brent M.R."/>
            <person name="Brooks A.N."/>
            <person name="Brown R.H."/>
            <person name="Butlin R.K."/>
            <person name="Caggese C."/>
            <person name="Calvi B.R."/>
            <person name="Bernardo de Carvalho A."/>
            <person name="Caspi A."/>
            <person name="Castrezana S."/>
            <person name="Celniker S.E."/>
            <person name="Chang J.L."/>
            <person name="Chapple C."/>
            <person name="Chatterji S."/>
            <person name="Chinwalla A."/>
            <person name="Civetta A."/>
            <person name="Clifton S.W."/>
            <person name="Comeron J.M."/>
            <person name="Costello J.C."/>
            <person name="Coyne J.A."/>
            <person name="Daub J."/>
            <person name="David R.G."/>
            <person name="Delcher A.L."/>
            <person name="Delehaunty K."/>
            <person name="Do C.B."/>
            <person name="Ebling H."/>
            <person name="Edwards K."/>
            <person name="Eickbush T."/>
            <person name="Evans J.D."/>
            <person name="Filipski A."/>
            <person name="Findeiss S."/>
            <person name="Freyhult E."/>
            <person name="Fulton L."/>
            <person name="Fulton R."/>
            <person name="Garcia A.C."/>
            <person name="Gardiner A."/>
            <person name="Garfield D.A."/>
            <person name="Garvin B.E."/>
            <person name="Gibson G."/>
            <person name="Gilbert D."/>
            <person name="Gnerre S."/>
            <person name="Godfrey J."/>
            <person name="Good R."/>
            <person name="Gotea V."/>
            <person name="Gravely B."/>
            <person name="Greenberg A.J."/>
            <person name="Griffiths-Jones S."/>
            <person name="Gross S."/>
            <person name="Guigo R."/>
            <person name="Gustafson E.A."/>
            <person name="Haerty W."/>
            <person name="Hahn M.W."/>
            <person name="Halligan D.L."/>
            <person name="Halpern A.L."/>
            <person name="Halter G.M."/>
            <person name="Han M.V."/>
            <person name="Heger A."/>
            <person name="Hillier L."/>
            <person name="Hinrichs A.S."/>
            <person name="Holmes I."/>
            <person name="Hoskins R.A."/>
            <person name="Hubisz M.J."/>
            <person name="Hultmark D."/>
            <person name="Huntley M.A."/>
            <person name="Jaffe D.B."/>
            <person name="Jagadeeshan S."/>
            <person name="Jeck W.R."/>
            <person name="Johnson J."/>
            <person name="Jones C.D."/>
            <person name="Jordan W.C."/>
            <person name="Karpen G.H."/>
            <person name="Kataoka E."/>
            <person name="Keightley P.D."/>
            <person name="Kheradpour P."/>
            <person name="Kirkness E.F."/>
            <person name="Koerich L.B."/>
            <person name="Kristiansen K."/>
            <person name="Kudrna D."/>
            <person name="Kulathinal R.J."/>
            <person name="Kumar S."/>
            <person name="Kwok R."/>
            <person name="Lander E."/>
            <person name="Langley C.H."/>
            <person name="Lapoint R."/>
            <person name="Lazzaro B.P."/>
            <person name="Lee S.J."/>
            <person name="Levesque L."/>
            <person name="Li R."/>
            <person name="Lin C.F."/>
            <person name="Lin M.F."/>
            <person name="Lindblad-Toh K."/>
            <person name="Llopart A."/>
            <person name="Long M."/>
            <person name="Low L."/>
            <person name="Lozovsky E."/>
            <person name="Lu J."/>
            <person name="Luo M."/>
            <person name="Machado C.A."/>
            <person name="Makalowski W."/>
            <person name="Marzo M."/>
            <person name="Matsuda M."/>
            <person name="Matzkin L."/>
            <person name="McAllister B."/>
            <person name="McBride C.S."/>
            <person name="McKernan B."/>
            <person name="McKernan K."/>
            <person name="Mendez-Lago M."/>
            <person name="Minx P."/>
            <person name="Mollenhauer M.U."/>
            <person name="Montooth K."/>
            <person name="Mount S.M."/>
            <person name="Mu X."/>
            <person name="Myers E."/>
            <person name="Negre B."/>
            <person name="Newfeld S."/>
            <person name="Nielsen R."/>
            <person name="Noor M.A."/>
            <person name="O'Grady P."/>
            <person name="Pachter L."/>
            <person name="Papaceit M."/>
            <person name="Parisi M.J."/>
            <person name="Parisi M."/>
            <person name="Parts L."/>
            <person name="Pedersen J.S."/>
            <person name="Pesole G."/>
            <person name="Phillippy A.M."/>
            <person name="Ponting C.P."/>
            <person name="Pop M."/>
            <person name="Porcelli D."/>
            <person name="Powell J.R."/>
            <person name="Prohaska S."/>
            <person name="Pruitt K."/>
            <person name="Puig M."/>
            <person name="Quesneville H."/>
            <person name="Ram K.R."/>
            <person name="Rand D."/>
            <person name="Rasmussen M.D."/>
            <person name="Reed L.K."/>
            <person name="Reenan R."/>
            <person name="Reily A."/>
            <person name="Remington K.A."/>
            <person name="Rieger T.T."/>
            <person name="Ritchie M.G."/>
            <person name="Robin C."/>
            <person name="Rogers Y.H."/>
            <person name="Rohde C."/>
            <person name="Rozas J."/>
            <person name="Rubenfield M.J."/>
            <person name="Ruiz A."/>
            <person name="Russo S."/>
            <person name="Salzberg S.L."/>
            <person name="Sanchez-Gracia A."/>
            <person name="Saranga D.J."/>
            <person name="Sato H."/>
            <person name="Schaeffer S.W."/>
            <person name="Schatz M.C."/>
            <person name="Schlenke T."/>
            <person name="Schwartz R."/>
            <person name="Segarra C."/>
            <person name="Singh R.S."/>
            <person name="Sirot L."/>
            <person name="Sirota M."/>
            <person name="Sisneros N.B."/>
            <person name="Smith C.D."/>
            <person name="Smith T.F."/>
            <person name="Spieth J."/>
            <person name="Stage D.E."/>
            <person name="Stark A."/>
            <person name="Stephan W."/>
            <person name="Strausberg R.L."/>
            <person name="Strempel S."/>
            <person name="Sturgill D."/>
            <person name="Sutton G."/>
            <person name="Sutton G.G."/>
            <person name="Tao W."/>
            <person name="Teichmann S."/>
            <person name="Tobari Y.N."/>
            <person name="Tomimura Y."/>
            <person name="Tsolas J.M."/>
            <person name="Valente V.L."/>
            <person name="Venter E."/>
            <person name="Venter J.C."/>
            <person name="Vicario S."/>
            <person name="Vieira F.G."/>
            <person name="Vilella A.J."/>
            <person name="Villasante A."/>
            <person name="Walenz B."/>
            <person name="Wang J."/>
            <person name="Wasserman M."/>
            <person name="Watts T."/>
            <person name="Wilson D."/>
            <person name="Wilson R.K."/>
            <person name="Wing R.A."/>
            <person name="Wolfner M.F."/>
            <person name="Wong A."/>
            <person name="Wong G.K."/>
            <person name="Wu C.I."/>
            <person name="Wu G."/>
            <person name="Yamamoto D."/>
            <person name="Yang H.P."/>
            <person name="Yang S.P."/>
            <person name="Yorke J.A."/>
            <person name="Yoshida K."/>
            <person name="Zdobnov E."/>
            <person name="Zhang P."/>
            <person name="Zhang Y."/>
            <person name="Zimin A.V."/>
            <person name="Baldwin J."/>
            <person name="Abdouelleil A."/>
            <person name="Abdulkadir J."/>
            <person name="Abebe A."/>
            <person name="Abera B."/>
            <person name="Abreu J."/>
            <person name="Acer S.C."/>
            <person name="Aftuck L."/>
            <person name="Alexander A."/>
            <person name="An P."/>
            <person name="Anderson E."/>
            <person name="Anderson S."/>
            <person name="Arachi H."/>
            <person name="Azer M."/>
            <person name="Bachantsang P."/>
            <person name="Barry A."/>
            <person name="Bayul T."/>
            <person name="Berlin A."/>
            <person name="Bessette D."/>
            <person name="Bloom T."/>
            <person name="Blye J."/>
            <person name="Boguslavskiy L."/>
            <person name="Bonnet C."/>
            <person name="Boukhgalter B."/>
            <person name="Bourzgui I."/>
            <person name="Brown A."/>
            <person name="Cahill P."/>
            <person name="Channer S."/>
            <person name="Cheshatsang Y."/>
            <person name="Chuda L."/>
            <person name="Citroen M."/>
            <person name="Collymore A."/>
            <person name="Cooke P."/>
            <person name="Costello M."/>
            <person name="D'Aco K."/>
            <person name="Daza R."/>
            <person name="De Haan G."/>
            <person name="DeGray S."/>
            <person name="DeMaso C."/>
            <person name="Dhargay N."/>
            <person name="Dooley K."/>
            <person name="Dooley E."/>
            <person name="Doricent M."/>
            <person name="Dorje P."/>
            <person name="Dorjee K."/>
            <person name="Dupes A."/>
            <person name="Elong R."/>
            <person name="Falk J."/>
            <person name="Farina A."/>
            <person name="Faro S."/>
            <person name="Ferguson D."/>
            <person name="Fisher S."/>
            <person name="Foley C.D."/>
            <person name="Franke A."/>
            <person name="Friedrich D."/>
            <person name="Gadbois L."/>
            <person name="Gearin G."/>
            <person name="Gearin C.R."/>
            <person name="Giannoukos G."/>
            <person name="Goode T."/>
            <person name="Graham J."/>
            <person name="Grandbois E."/>
            <person name="Grewal S."/>
            <person name="Gyaltsen K."/>
            <person name="Hafez N."/>
            <person name="Hagos B."/>
            <person name="Hall J."/>
            <person name="Henson C."/>
            <person name="Hollinger A."/>
            <person name="Honan T."/>
            <person name="Huard M.D."/>
            <person name="Hughes L."/>
            <person name="Hurhula B."/>
            <person name="Husby M.E."/>
            <person name="Kamat A."/>
            <person name="Kanga B."/>
            <person name="Kashin S."/>
            <person name="Khazanovich D."/>
            <person name="Kisner P."/>
            <person name="Lance K."/>
            <person name="Lara M."/>
            <person name="Lee W."/>
            <person name="Lennon N."/>
            <person name="Letendre F."/>
            <person name="LeVine R."/>
            <person name="Lipovsky A."/>
            <person name="Liu X."/>
            <person name="Liu J."/>
            <person name="Liu S."/>
            <person name="Lokyitsang T."/>
            <person name="Lokyitsang Y."/>
            <person name="Lubonja R."/>
            <person name="Lui A."/>
            <person name="MacDonald P."/>
            <person name="Magnisalis V."/>
            <person name="Maru K."/>
            <person name="Matthews C."/>
            <person name="McCusker W."/>
            <person name="McDonough S."/>
            <person name="Mehta T."/>
            <person name="Meldrim J."/>
            <person name="Meneus L."/>
            <person name="Mihai O."/>
            <person name="Mihalev A."/>
            <person name="Mihova T."/>
            <person name="Mittelman R."/>
            <person name="Mlenga V."/>
            <person name="Montmayeur A."/>
            <person name="Mulrain L."/>
            <person name="Navidi A."/>
            <person name="Naylor J."/>
            <person name="Negash T."/>
            <person name="Nguyen T."/>
            <person name="Nguyen N."/>
            <person name="Nicol R."/>
            <person name="Norbu C."/>
            <person name="Norbu N."/>
            <person name="Novod N."/>
            <person name="O'Neill B."/>
            <person name="Osman S."/>
            <person name="Markiewicz E."/>
            <person name="Oyono O.L."/>
            <person name="Patti C."/>
            <person name="Phunkhang P."/>
            <person name="Pierre F."/>
            <person name="Priest M."/>
            <person name="Raghuraman S."/>
            <person name="Rege F."/>
            <person name="Reyes R."/>
            <person name="Rise C."/>
            <person name="Rogov P."/>
            <person name="Ross K."/>
            <person name="Ryan E."/>
            <person name="Settipalli S."/>
            <person name="Shea T."/>
            <person name="Sherpa N."/>
            <person name="Shi L."/>
            <person name="Shih D."/>
            <person name="Sparrow T."/>
            <person name="Spaulding J."/>
            <person name="Stalker J."/>
            <person name="Stange-Thomann N."/>
            <person name="Stavropoulos S."/>
            <person name="Stone C."/>
            <person name="Strader C."/>
            <person name="Tesfaye S."/>
            <person name="Thomson T."/>
            <person name="Thoulutsang Y."/>
            <person name="Thoulutsang D."/>
            <person name="Topham K."/>
            <person name="Topping I."/>
            <person name="Tsamla T."/>
            <person name="Vassiliev H."/>
            <person name="Vo A."/>
            <person name="Wangchuk T."/>
            <person name="Wangdi T."/>
            <person name="Weiand M."/>
            <person name="Wilkinson J."/>
            <person name="Wilson A."/>
            <person name="Yadav S."/>
            <person name="Young G."/>
            <person name="Yu Q."/>
            <person name="Zembek L."/>
            <person name="Zhong D."/>
            <person name="Zimmer A."/>
            <person name="Zwirko Z."/>
            <person name="Jaffe D.B."/>
            <person name="Alvarez P."/>
            <person name="Brockman W."/>
            <person name="Butler J."/>
            <person name="Chin C."/>
            <person name="Gnerre S."/>
            <person name="Grabherr M."/>
            <person name="Kleber M."/>
            <person name="Mauceli E."/>
            <person name="MacCallum I."/>
        </authorList>
    </citation>
    <scope>NUCLEOTIDE SEQUENCE [LARGE SCALE GENOMIC DNA]</scope>
    <source>
        <strain evidence="16">Tai18E2 / Tucson 14021-0261.01</strain>
    </source>
</reference>
<proteinExistence type="predicted"/>
<dbReference type="KEGG" id="dya:Dyak_GE13115"/>
<evidence type="ECO:0000256" key="10">
    <source>
        <dbReference type="ARBA" id="ARBA00023212"/>
    </source>
</evidence>
<accession>A0A0R1DUS8</accession>
<dbReference type="InterPro" id="IPR027417">
    <property type="entry name" value="P-loop_NTPase"/>
</dbReference>
<dbReference type="Pfam" id="PF12774">
    <property type="entry name" value="AAA_6"/>
    <property type="match status" value="1"/>
</dbReference>
<evidence type="ECO:0000256" key="6">
    <source>
        <dbReference type="ARBA" id="ARBA00022741"/>
    </source>
</evidence>
<evidence type="ECO:0000256" key="11">
    <source>
        <dbReference type="SAM" id="Coils"/>
    </source>
</evidence>
<reference evidence="15 16" key="2">
    <citation type="journal article" date="2007" name="PLoS Biol.">
        <title>Principles of genome evolution in the Drosophila melanogaster species group.</title>
        <authorList>
            <person name="Ranz J.M."/>
            <person name="Maurin D."/>
            <person name="Chan Y.S."/>
            <person name="von Grotthuss M."/>
            <person name="Hillier L.W."/>
            <person name="Roote J."/>
            <person name="Ashburner M."/>
            <person name="Bergman C.M."/>
        </authorList>
    </citation>
    <scope>NUCLEOTIDE SEQUENCE [LARGE SCALE GENOMIC DNA]</scope>
    <source>
        <strain evidence="16">Tai18E2 / Tucson 14021-0261.01</strain>
    </source>
</reference>
<dbReference type="Gene3D" id="3.20.180.20">
    <property type="entry name" value="Dynein heavy chain, N-terminal domain 2"/>
    <property type="match status" value="1"/>
</dbReference>
<dbReference type="GO" id="GO:1902850">
    <property type="term" value="P:microtubule cytoskeleton organization involved in mitosis"/>
    <property type="evidence" value="ECO:0007669"/>
    <property type="project" value="UniProtKB-ARBA"/>
</dbReference>
<dbReference type="GO" id="GO:0051959">
    <property type="term" value="F:dynein light intermediate chain binding"/>
    <property type="evidence" value="ECO:0007669"/>
    <property type="project" value="InterPro"/>
</dbReference>
<keyword evidence="9" id="KW-0505">Motor protein</keyword>
<dbReference type="Proteomes" id="UP000002282">
    <property type="component" value="Chromosome 2R"/>
</dbReference>
<comment type="subcellular location">
    <subcellularLocation>
        <location evidence="1">Cytoplasm</location>
        <location evidence="1">Cytoskeleton</location>
    </subcellularLocation>
</comment>
<feature type="coiled-coil region" evidence="11">
    <location>
        <begin position="1118"/>
        <end position="1145"/>
    </location>
</feature>
<feature type="domain" description="Dynein heavy chain hydrolytic ATP-binding dynein motor region" evidence="14">
    <location>
        <begin position="1395"/>
        <end position="1733"/>
    </location>
</feature>
<keyword evidence="3" id="KW-0963">Cytoplasm</keyword>
<dbReference type="GO" id="GO:0000070">
    <property type="term" value="P:mitotic sister chromatid segregation"/>
    <property type="evidence" value="ECO:0007669"/>
    <property type="project" value="UniProtKB-ARBA"/>
</dbReference>
<dbReference type="GO" id="GO:0030286">
    <property type="term" value="C:dynein complex"/>
    <property type="evidence" value="ECO:0007669"/>
    <property type="project" value="InterPro"/>
</dbReference>
<evidence type="ECO:0000256" key="7">
    <source>
        <dbReference type="ARBA" id="ARBA00022840"/>
    </source>
</evidence>
<keyword evidence="10" id="KW-0206">Cytoskeleton</keyword>
<dbReference type="FunFam" id="1.20.58.1120:FF:000022">
    <property type="entry name" value="DHC7 protein"/>
    <property type="match status" value="1"/>
</dbReference>
<dbReference type="GO" id="GO:0005524">
    <property type="term" value="F:ATP binding"/>
    <property type="evidence" value="ECO:0007669"/>
    <property type="project" value="UniProtKB-KW"/>
</dbReference>
<evidence type="ECO:0000256" key="9">
    <source>
        <dbReference type="ARBA" id="ARBA00023175"/>
    </source>
</evidence>
<evidence type="ECO:0000313" key="16">
    <source>
        <dbReference type="Proteomes" id="UP000002282"/>
    </source>
</evidence>
<evidence type="ECO:0000256" key="3">
    <source>
        <dbReference type="ARBA" id="ARBA00022490"/>
    </source>
</evidence>
<dbReference type="Gene3D" id="3.40.50.300">
    <property type="entry name" value="P-loop containing nucleotide triphosphate hydrolases"/>
    <property type="match status" value="2"/>
</dbReference>
<dbReference type="GO" id="GO:0005938">
    <property type="term" value="C:cell cortex"/>
    <property type="evidence" value="ECO:0007669"/>
    <property type="project" value="UniProtKB-ARBA"/>
</dbReference>
<dbReference type="SMR" id="A0A0R1DUS8"/>
<dbReference type="InterPro" id="IPR042222">
    <property type="entry name" value="Dynein_2_N"/>
</dbReference>
<evidence type="ECO:0000259" key="12">
    <source>
        <dbReference type="Pfam" id="PF08385"/>
    </source>
</evidence>
<evidence type="ECO:0000256" key="5">
    <source>
        <dbReference type="ARBA" id="ARBA00022737"/>
    </source>
</evidence>
<dbReference type="Pfam" id="PF08385">
    <property type="entry name" value="DHC_N1"/>
    <property type="match status" value="1"/>
</dbReference>
<dbReference type="Gene3D" id="1.10.8.710">
    <property type="match status" value="1"/>
</dbReference>
<dbReference type="InterPro" id="IPR026983">
    <property type="entry name" value="DHC"/>
</dbReference>
<dbReference type="InterPro" id="IPR013594">
    <property type="entry name" value="Dynein_heavy_tail"/>
</dbReference>
<dbReference type="eggNOG" id="KOG3595">
    <property type="taxonomic scope" value="Eukaryota"/>
</dbReference>
<dbReference type="OrthoDB" id="447173at2759"/>